<gene>
    <name evidence="3" type="ORF">SAMN05216277_104199</name>
</gene>
<feature type="compositionally biased region" description="Basic and acidic residues" evidence="1">
    <location>
        <begin position="142"/>
        <end position="153"/>
    </location>
</feature>
<protein>
    <recommendedName>
        <fullName evidence="2">DUF7310 domain-containing protein</fullName>
    </recommendedName>
</protein>
<keyword evidence="4" id="KW-1185">Reference proteome</keyword>
<name>A0A1I5R2D1_9EURY</name>
<dbReference type="Proteomes" id="UP000183769">
    <property type="component" value="Unassembled WGS sequence"/>
</dbReference>
<reference evidence="4" key="1">
    <citation type="submission" date="2016-10" db="EMBL/GenBank/DDBJ databases">
        <authorList>
            <person name="Varghese N."/>
            <person name="Submissions S."/>
        </authorList>
    </citation>
    <scope>NUCLEOTIDE SEQUENCE [LARGE SCALE GENOMIC DNA]</scope>
    <source>
        <strain evidence="4">CGMCC 1.10329</strain>
    </source>
</reference>
<evidence type="ECO:0000313" key="4">
    <source>
        <dbReference type="Proteomes" id="UP000183769"/>
    </source>
</evidence>
<feature type="compositionally biased region" description="Gly residues" evidence="1">
    <location>
        <begin position="111"/>
        <end position="126"/>
    </location>
</feature>
<feature type="region of interest" description="Disordered" evidence="1">
    <location>
        <begin position="87"/>
        <end position="153"/>
    </location>
</feature>
<evidence type="ECO:0000256" key="1">
    <source>
        <dbReference type="SAM" id="MobiDB-lite"/>
    </source>
</evidence>
<feature type="compositionally biased region" description="Basic and acidic residues" evidence="1">
    <location>
        <begin position="15"/>
        <end position="30"/>
    </location>
</feature>
<feature type="domain" description="DUF7310" evidence="2">
    <location>
        <begin position="8"/>
        <end position="85"/>
    </location>
</feature>
<dbReference type="OrthoDB" id="206571at2157"/>
<dbReference type="Pfam" id="PF23991">
    <property type="entry name" value="DUF7310"/>
    <property type="match status" value="1"/>
</dbReference>
<dbReference type="EMBL" id="FOXI01000004">
    <property type="protein sequence ID" value="SFP52497.1"/>
    <property type="molecule type" value="Genomic_DNA"/>
</dbReference>
<dbReference type="RefSeq" id="WP_074877237.1">
    <property type="nucleotide sequence ID" value="NZ_FOXI01000004.1"/>
</dbReference>
<evidence type="ECO:0000313" key="3">
    <source>
        <dbReference type="EMBL" id="SFP52497.1"/>
    </source>
</evidence>
<dbReference type="AlphaFoldDB" id="A0A1I5R2D1"/>
<dbReference type="InterPro" id="IPR055734">
    <property type="entry name" value="DUF7310"/>
</dbReference>
<evidence type="ECO:0000259" key="2">
    <source>
        <dbReference type="Pfam" id="PF23991"/>
    </source>
</evidence>
<accession>A0A1I5R2D1</accession>
<proteinExistence type="predicted"/>
<feature type="region of interest" description="Disordered" evidence="1">
    <location>
        <begin position="15"/>
        <end position="35"/>
    </location>
</feature>
<sequence>MADSDDALERRIAAVERAVDGEAATDRTDPPVDSEDLESRIADLETRVDELDAALQAVRGFLGGVSAVNESVERRADAAVAAVDRLERRLDEDGAPVPTEAHDRVTQSTGDDGGGIETDGGAGDSDGGSPIADPSSNDDADDRQLRDRLRDLQ</sequence>
<organism evidence="3 4">
    <name type="scientific">Halolamina pelagica</name>
    <dbReference type="NCBI Taxonomy" id="699431"/>
    <lineage>
        <taxon>Archaea</taxon>
        <taxon>Methanobacteriati</taxon>
        <taxon>Methanobacteriota</taxon>
        <taxon>Stenosarchaea group</taxon>
        <taxon>Halobacteria</taxon>
        <taxon>Halobacteriales</taxon>
        <taxon>Haloferacaceae</taxon>
    </lineage>
</organism>